<evidence type="ECO:0000259" key="2">
    <source>
        <dbReference type="Pfam" id="PF08241"/>
    </source>
</evidence>
<evidence type="ECO:0000256" key="1">
    <source>
        <dbReference type="SAM" id="MobiDB-lite"/>
    </source>
</evidence>
<accession>A0A1B7HUA8</accession>
<dbReference type="InterPro" id="IPR029063">
    <property type="entry name" value="SAM-dependent_MTases_sf"/>
</dbReference>
<dbReference type="GO" id="GO:0008757">
    <property type="term" value="F:S-adenosylmethionine-dependent methyltransferase activity"/>
    <property type="evidence" value="ECO:0007669"/>
    <property type="project" value="InterPro"/>
</dbReference>
<protein>
    <submittedName>
        <fullName evidence="3">Type 11 methyltransferase</fullName>
        <ecNumber evidence="3">2.1.1.-</ecNumber>
    </submittedName>
</protein>
<dbReference type="EC" id="2.1.1.-" evidence="3"/>
<dbReference type="Proteomes" id="UP000078504">
    <property type="component" value="Unassembled WGS sequence"/>
</dbReference>
<keyword evidence="3" id="KW-0808">Transferase</keyword>
<reference evidence="3 4" key="1">
    <citation type="submission" date="2016-04" db="EMBL/GenBank/DDBJ databases">
        <title>ATOL: Assembling a taxonomically balanced genome-scale reconstruction of the evolutionary history of the Enterobacteriaceae.</title>
        <authorList>
            <person name="Plunkett G.III."/>
            <person name="Neeno-Eckwall E.C."/>
            <person name="Glasner J.D."/>
            <person name="Perna N.T."/>
        </authorList>
    </citation>
    <scope>NUCLEOTIDE SEQUENCE [LARGE SCALE GENOMIC DNA]</scope>
    <source>
        <strain evidence="3 4">ATCC 51604</strain>
    </source>
</reference>
<dbReference type="EMBL" id="LXEP01000029">
    <property type="protein sequence ID" value="OAT19157.1"/>
    <property type="molecule type" value="Genomic_DNA"/>
</dbReference>
<proteinExistence type="predicted"/>
<keyword evidence="3" id="KW-0489">Methyltransferase</keyword>
<evidence type="ECO:0000313" key="3">
    <source>
        <dbReference type="EMBL" id="OAT19157.1"/>
    </source>
</evidence>
<feature type="domain" description="Methyltransferase type 11" evidence="2">
    <location>
        <begin position="76"/>
        <end position="125"/>
    </location>
</feature>
<comment type="caution">
    <text evidence="3">The sequence shown here is derived from an EMBL/GenBank/DDBJ whole genome shotgun (WGS) entry which is preliminary data.</text>
</comment>
<dbReference type="GO" id="GO:0032259">
    <property type="term" value="P:methylation"/>
    <property type="evidence" value="ECO:0007669"/>
    <property type="project" value="UniProtKB-KW"/>
</dbReference>
<dbReference type="CDD" id="cd02440">
    <property type="entry name" value="AdoMet_MTases"/>
    <property type="match status" value="1"/>
</dbReference>
<feature type="region of interest" description="Disordered" evidence="1">
    <location>
        <begin position="227"/>
        <end position="255"/>
    </location>
</feature>
<dbReference type="Gene3D" id="3.40.50.150">
    <property type="entry name" value="Vaccinia Virus protein VP39"/>
    <property type="match status" value="1"/>
</dbReference>
<gene>
    <name evidence="3" type="ORF">M977_02979</name>
</gene>
<sequence length="255" mass="28958">MKPARIPENFISPHHWGELPWGEYYREALESQLQPWLAKMFGFHLLKIGNLSTEINTEACAISHQVNVALQGERLQVNADPLYLPFAGKSVDACMLAHTLPWCQDPHGLLREADRVLIDDGWLIISSFNPVSLLGLGKVVPFIRKRAPYRCRMFTPMRMFDWLALLNFEVMHQRSFQVLPWSKQGGKMLSTHLPALGCMHVIVARKRTLPLTLNPMKSRKAKTQIRSAVGATRQFSETTKASPSLADNPHPRELD</sequence>
<dbReference type="InterPro" id="IPR013216">
    <property type="entry name" value="Methyltransf_11"/>
</dbReference>
<feature type="compositionally biased region" description="Polar residues" evidence="1">
    <location>
        <begin position="233"/>
        <end position="242"/>
    </location>
</feature>
<organism evidence="3 4">
    <name type="scientific">Buttiauxella gaviniae ATCC 51604</name>
    <dbReference type="NCBI Taxonomy" id="1354253"/>
    <lineage>
        <taxon>Bacteria</taxon>
        <taxon>Pseudomonadati</taxon>
        <taxon>Pseudomonadota</taxon>
        <taxon>Gammaproteobacteria</taxon>
        <taxon>Enterobacterales</taxon>
        <taxon>Enterobacteriaceae</taxon>
        <taxon>Buttiauxella</taxon>
    </lineage>
</organism>
<dbReference type="AlphaFoldDB" id="A0A1B7HUA8"/>
<dbReference type="Pfam" id="PF08241">
    <property type="entry name" value="Methyltransf_11"/>
    <property type="match status" value="1"/>
</dbReference>
<name>A0A1B7HUA8_9ENTR</name>
<dbReference type="RefSeq" id="WP_064516407.1">
    <property type="nucleotide sequence ID" value="NZ_LXEP01000029.1"/>
</dbReference>
<dbReference type="SUPFAM" id="SSF53335">
    <property type="entry name" value="S-adenosyl-L-methionine-dependent methyltransferases"/>
    <property type="match status" value="1"/>
</dbReference>
<evidence type="ECO:0000313" key="4">
    <source>
        <dbReference type="Proteomes" id="UP000078504"/>
    </source>
</evidence>